<keyword evidence="3" id="KW-0238">DNA-binding</keyword>
<reference evidence="3 4" key="1">
    <citation type="submission" date="2015-01" db="EMBL/GenBank/DDBJ databases">
        <title>Ahrensia donghaiensis sp. nov., a novel dimethylsulphoniopropionate-cleavage bacterium isolated from seawater and emended descriptions of the genus Ahrensia and Ahrensia kielensis.</title>
        <authorList>
            <person name="Liu J."/>
        </authorList>
    </citation>
    <scope>NUCLEOTIDE SEQUENCE [LARGE SCALE GENOMIC DNA]</scope>
    <source>
        <strain evidence="3 4">LZD062</strain>
    </source>
</reference>
<dbReference type="GO" id="GO:0003677">
    <property type="term" value="F:DNA binding"/>
    <property type="evidence" value="ECO:0007669"/>
    <property type="project" value="UniProtKB-KW"/>
</dbReference>
<proteinExistence type="inferred from homology"/>
<dbReference type="InterPro" id="IPR040285">
    <property type="entry name" value="ProX/PRXD1"/>
</dbReference>
<evidence type="ECO:0000256" key="1">
    <source>
        <dbReference type="ARBA" id="ARBA00010201"/>
    </source>
</evidence>
<dbReference type="PATRIC" id="fig|1514904.3.peg.2633"/>
<dbReference type="PANTHER" id="PTHR31423">
    <property type="entry name" value="YBAK DOMAIN-CONTAINING PROTEIN"/>
    <property type="match status" value="1"/>
</dbReference>
<dbReference type="Gene3D" id="3.90.960.10">
    <property type="entry name" value="YbaK/aminoacyl-tRNA synthetase-associated domain"/>
    <property type="match status" value="1"/>
</dbReference>
<name>A0A0M9GL36_9HYPH</name>
<dbReference type="OrthoDB" id="5145315at2"/>
<dbReference type="Pfam" id="PF04073">
    <property type="entry name" value="tRNA_edit"/>
    <property type="match status" value="1"/>
</dbReference>
<dbReference type="InterPro" id="IPR036754">
    <property type="entry name" value="YbaK/aa-tRNA-synt-asso_dom_sf"/>
</dbReference>
<dbReference type="InterPro" id="IPR007214">
    <property type="entry name" value="YbaK/aa-tRNA-synth-assoc-dom"/>
</dbReference>
<evidence type="ECO:0000313" key="4">
    <source>
        <dbReference type="Proteomes" id="UP000038011"/>
    </source>
</evidence>
<dbReference type="FunFam" id="3.90.960.10:FF:000005">
    <property type="entry name" value="Putative prolyl-tRNA synthetase"/>
    <property type="match status" value="1"/>
</dbReference>
<dbReference type="STRING" id="1514904.SU32_16125"/>
<comment type="similarity">
    <text evidence="1">Belongs to the PRORSD1 family.</text>
</comment>
<dbReference type="PANTHER" id="PTHR31423:SF3">
    <property type="entry name" value="PROLYL-TRNA SYNTHETASE ASSOCIATED DOMAIN-CONTAINING PROTEIN 1-RELATED"/>
    <property type="match status" value="1"/>
</dbReference>
<dbReference type="RefSeq" id="WP_054000411.1">
    <property type="nucleotide sequence ID" value="NZ_JXMU01000034.1"/>
</dbReference>
<dbReference type="AlphaFoldDB" id="A0A0M9GL36"/>
<gene>
    <name evidence="3" type="ORF">SU32_16125</name>
</gene>
<evidence type="ECO:0000313" key="3">
    <source>
        <dbReference type="EMBL" id="KPA99988.1"/>
    </source>
</evidence>
<dbReference type="CDD" id="cd04335">
    <property type="entry name" value="PrdX_deacylase"/>
    <property type="match status" value="1"/>
</dbReference>
<sequence length="168" mass="18361">MKSSDDLFSFLSELSINVENTEHEAVFTVAESQSLRDDIKGGHTKNLFLKDKKGRYFLLTVLEDADIDLKTVHQKIGAQGRVSFGKPEPLMEYLGVAPGSVTAFGIINDTDKQVSLILDARLMENDIINCHPLRNTATTSIAADDLKKFIAATGHALQIVALDEKAAS</sequence>
<protein>
    <submittedName>
        <fullName evidence="3">DNA-binding protein</fullName>
    </submittedName>
</protein>
<comment type="caution">
    <text evidence="3">The sequence shown here is derived from an EMBL/GenBank/DDBJ whole genome shotgun (WGS) entry which is preliminary data.</text>
</comment>
<dbReference type="Proteomes" id="UP000038011">
    <property type="component" value="Unassembled WGS sequence"/>
</dbReference>
<feature type="domain" description="YbaK/aminoacyl-tRNA synthetase-associated" evidence="2">
    <location>
        <begin position="23"/>
        <end position="149"/>
    </location>
</feature>
<accession>A0A0M9GL36</accession>
<dbReference type="SUPFAM" id="SSF55826">
    <property type="entry name" value="YbaK/ProRS associated domain"/>
    <property type="match status" value="1"/>
</dbReference>
<dbReference type="EMBL" id="JXMU01000034">
    <property type="protein sequence ID" value="KPA99988.1"/>
    <property type="molecule type" value="Genomic_DNA"/>
</dbReference>
<organism evidence="3 4">
    <name type="scientific">Ahrensia marina</name>
    <dbReference type="NCBI Taxonomy" id="1514904"/>
    <lineage>
        <taxon>Bacteria</taxon>
        <taxon>Pseudomonadati</taxon>
        <taxon>Pseudomonadota</taxon>
        <taxon>Alphaproteobacteria</taxon>
        <taxon>Hyphomicrobiales</taxon>
        <taxon>Ahrensiaceae</taxon>
        <taxon>Ahrensia</taxon>
    </lineage>
</organism>
<dbReference type="GO" id="GO:0002161">
    <property type="term" value="F:aminoacyl-tRNA deacylase activity"/>
    <property type="evidence" value="ECO:0007669"/>
    <property type="project" value="InterPro"/>
</dbReference>
<evidence type="ECO:0000259" key="2">
    <source>
        <dbReference type="Pfam" id="PF04073"/>
    </source>
</evidence>
<keyword evidence="4" id="KW-1185">Reference proteome</keyword>